<dbReference type="InterPro" id="IPR050660">
    <property type="entry name" value="NEK_Ser/Thr_kinase"/>
</dbReference>
<evidence type="ECO:0000256" key="1">
    <source>
        <dbReference type="ARBA" id="ARBA00012513"/>
    </source>
</evidence>
<keyword evidence="6" id="KW-0175">Coiled coil</keyword>
<dbReference type="SUPFAM" id="SSF56112">
    <property type="entry name" value="Protein kinase-like (PK-like)"/>
    <property type="match status" value="1"/>
</dbReference>
<keyword evidence="4 9" id="KW-0418">Kinase</keyword>
<dbReference type="CDD" id="cd14014">
    <property type="entry name" value="STKc_PknB_like"/>
    <property type="match status" value="1"/>
</dbReference>
<name>A0ABQ9YI21_9EUKA</name>
<feature type="region of interest" description="Disordered" evidence="7">
    <location>
        <begin position="620"/>
        <end position="639"/>
    </location>
</feature>
<gene>
    <name evidence="9" type="ORF">BLNAU_1429</name>
</gene>
<dbReference type="EMBL" id="JARBJD010000006">
    <property type="protein sequence ID" value="KAK2963387.1"/>
    <property type="molecule type" value="Genomic_DNA"/>
</dbReference>
<dbReference type="InterPro" id="IPR000719">
    <property type="entry name" value="Prot_kinase_dom"/>
</dbReference>
<evidence type="ECO:0000256" key="6">
    <source>
        <dbReference type="SAM" id="Coils"/>
    </source>
</evidence>
<evidence type="ECO:0000313" key="10">
    <source>
        <dbReference type="Proteomes" id="UP001281761"/>
    </source>
</evidence>
<dbReference type="PANTHER" id="PTHR43671">
    <property type="entry name" value="SERINE/THREONINE-PROTEIN KINASE NEK"/>
    <property type="match status" value="1"/>
</dbReference>
<proteinExistence type="predicted"/>
<dbReference type="Proteomes" id="UP001281761">
    <property type="component" value="Unassembled WGS sequence"/>
</dbReference>
<sequence length="1281" mass="146904">METIDDSFIPSKYELVRPLSEGAFGRVLHIKHKNTKKEFAMKILPTITETDKKRARREVELLKRFSHPRIVGSRNLKDLICEYEERGERIPLDVVVLICNDIVEGLKFMHTHPSGPTPHGNMKPENVLLTVDNRAILCDLGAADEEGVNNSHSSREIGTSEYNAPERLKDDKMRGTPQSDIWSVGVILHRMVTGCRLFSGSTLPEIIGGITRFTGTELASTIPLEIRDVLLRLLDPDPSLRVHSSQIIGGCLFERILGPATPLSRMKGTLNQRQAKRIEDLTNFQFESEEEQWTFVSKSLHVLATTRSKITVKRWTKSSDVATFTFEDFQIPYHPSFLIRDLETVYHLGEYFLVGHRLLDTQKTFAEEGITRSMTLTTVLSTNRYFVHNPVFVVDPYETVVPIDLKYLDDNTGLSEIKDIMQQHMYCESEYFTLETEDHRQLNLNKSLKQNKIKPCSILHANYYPPSMKRIKLTVKTMMFKILSFYAFPADLPSPHVLQISYPKPLHSESVITPMKPLLSPQFPVERPFLPPLNLQSSLRQTHYSSSFEQRMNDQIHTARSILNSDSQDSPALERRRSLMDLMDHEQSTLPKNKRNPEPTPEQTMESIEVLMKDLTRLVGRSHSSMGHNEVYSGKGGAKGRILNSQLGYQHPNTSRGPELDPAQKRSKSSLEQRSGAQTQRDTISDEALEELTDAIHKSRANRGRRQVKVEENVFLTETSSPEDIMMQMTEDLRGTPGAKRTQQSSPLATKVPKLNLSSPLYTPRNDNSSFLSFLSPTTQRSPQVKTLNELTMNSRREHQQKVQLTLRQHRQAELDEENARFKRSEELRLLREQEDATRAVPLITARDKDSLRKWVVLLTAVARTAIISDQLQEDRARRRMKTTLAERQELELRERKKQLKQERTYNKQLKVGPSMRFLNAMVFASRIGQARDYRTLMKQFLFDAKMQMLFKIRMNAFRVKVIKNQQYTNAFNESTLSRLYAIDQMWKEEEGVLYYRDTPRPVTTDLYPSFVGLSSIGGVTFLPKEERTARRVELLDRMIEAAQFKHSSPLVLSRSSSAALLGMDTVPVHERVWHKGVYQMNIEEDYNTEVMAIVRELHQLIDRGAKKHRDTLRSNSGLLRSPTIRGSKMHLTRERSSAAMKGSPSAVLSRKQSVASLNTLVDEKEKMRDLLLGVTGVRKDKRAPKVNKLDSREFLVPEQIRHPIIQRTLIALRAVHVLRDFVPRGKKPAIGKPLQLTEMEDPKFVGTRYGPTTFMCYSQMRLLIRCLVLEGFQARIALSQ</sequence>
<keyword evidence="3" id="KW-0547">Nucleotide-binding</keyword>
<feature type="coiled-coil region" evidence="6">
    <location>
        <begin position="874"/>
        <end position="903"/>
    </location>
</feature>
<feature type="region of interest" description="Disordered" evidence="7">
    <location>
        <begin position="583"/>
        <end position="603"/>
    </location>
</feature>
<evidence type="ECO:0000259" key="8">
    <source>
        <dbReference type="PROSITE" id="PS50011"/>
    </source>
</evidence>
<protein>
    <recommendedName>
        <fullName evidence="1">non-specific serine/threonine protein kinase</fullName>
        <ecNumber evidence="1">2.7.11.1</ecNumber>
    </recommendedName>
</protein>
<keyword evidence="5" id="KW-0067">ATP-binding</keyword>
<dbReference type="GO" id="GO:0016301">
    <property type="term" value="F:kinase activity"/>
    <property type="evidence" value="ECO:0007669"/>
    <property type="project" value="UniProtKB-KW"/>
</dbReference>
<dbReference type="PANTHER" id="PTHR43671:SF13">
    <property type="entry name" value="SERINE_THREONINE-PROTEIN KINASE NEK2"/>
    <property type="match status" value="1"/>
</dbReference>
<feature type="region of interest" description="Disordered" evidence="7">
    <location>
        <begin position="647"/>
        <end position="687"/>
    </location>
</feature>
<evidence type="ECO:0000313" key="9">
    <source>
        <dbReference type="EMBL" id="KAK2963387.1"/>
    </source>
</evidence>
<dbReference type="PROSITE" id="PS50011">
    <property type="entry name" value="PROTEIN_KINASE_DOM"/>
    <property type="match status" value="1"/>
</dbReference>
<feature type="compositionally biased region" description="Polar residues" evidence="7">
    <location>
        <begin position="670"/>
        <end position="682"/>
    </location>
</feature>
<evidence type="ECO:0000256" key="3">
    <source>
        <dbReference type="ARBA" id="ARBA00022741"/>
    </source>
</evidence>
<dbReference type="EC" id="2.7.11.1" evidence="1"/>
<keyword evidence="10" id="KW-1185">Reference proteome</keyword>
<accession>A0ABQ9YI21</accession>
<dbReference type="Gene3D" id="1.10.510.10">
    <property type="entry name" value="Transferase(Phosphotransferase) domain 1"/>
    <property type="match status" value="1"/>
</dbReference>
<evidence type="ECO:0000256" key="7">
    <source>
        <dbReference type="SAM" id="MobiDB-lite"/>
    </source>
</evidence>
<dbReference type="Pfam" id="PF00069">
    <property type="entry name" value="Pkinase"/>
    <property type="match status" value="1"/>
</dbReference>
<reference evidence="9 10" key="1">
    <citation type="journal article" date="2022" name="bioRxiv">
        <title>Genomics of Preaxostyla Flagellates Illuminates Evolutionary Transitions and the Path Towards Mitochondrial Loss.</title>
        <authorList>
            <person name="Novak L.V.F."/>
            <person name="Treitli S.C."/>
            <person name="Pyrih J."/>
            <person name="Halakuc P."/>
            <person name="Pipaliya S.V."/>
            <person name="Vacek V."/>
            <person name="Brzon O."/>
            <person name="Soukal P."/>
            <person name="Eme L."/>
            <person name="Dacks J.B."/>
            <person name="Karnkowska A."/>
            <person name="Elias M."/>
            <person name="Hampl V."/>
        </authorList>
    </citation>
    <scope>NUCLEOTIDE SEQUENCE [LARGE SCALE GENOMIC DNA]</scope>
    <source>
        <strain evidence="9">NAU3</strain>
        <tissue evidence="9">Gut</tissue>
    </source>
</reference>
<keyword evidence="2" id="KW-0808">Transferase</keyword>
<feature type="compositionally biased region" description="Polar residues" evidence="7">
    <location>
        <begin position="647"/>
        <end position="656"/>
    </location>
</feature>
<evidence type="ECO:0000256" key="4">
    <source>
        <dbReference type="ARBA" id="ARBA00022777"/>
    </source>
</evidence>
<feature type="domain" description="Protein kinase" evidence="8">
    <location>
        <begin position="13"/>
        <end position="257"/>
    </location>
</feature>
<evidence type="ECO:0000256" key="2">
    <source>
        <dbReference type="ARBA" id="ARBA00022679"/>
    </source>
</evidence>
<organism evidence="9 10">
    <name type="scientific">Blattamonas nauphoetae</name>
    <dbReference type="NCBI Taxonomy" id="2049346"/>
    <lineage>
        <taxon>Eukaryota</taxon>
        <taxon>Metamonada</taxon>
        <taxon>Preaxostyla</taxon>
        <taxon>Oxymonadida</taxon>
        <taxon>Blattamonas</taxon>
    </lineage>
</organism>
<dbReference type="Gene3D" id="3.30.200.20">
    <property type="entry name" value="Phosphorylase Kinase, domain 1"/>
    <property type="match status" value="1"/>
</dbReference>
<comment type="caution">
    <text evidence="9">The sequence shown here is derived from an EMBL/GenBank/DDBJ whole genome shotgun (WGS) entry which is preliminary data.</text>
</comment>
<evidence type="ECO:0000256" key="5">
    <source>
        <dbReference type="ARBA" id="ARBA00022840"/>
    </source>
</evidence>
<dbReference type="InterPro" id="IPR011009">
    <property type="entry name" value="Kinase-like_dom_sf"/>
</dbReference>